<sequence length="955" mass="105324">MVEIRQTIEDVTAVARGETTRGCLRLTDYHIIFTAPPLKTEAAENGAKERPRESWVAYPMIASCEYRPTPPNSGRESSIRLRCRDFYFVLFHFHDHKEAQDAFNLIKTRTCRLGSIDKLHAFNYHAPKQERGINGWQLYDAKAEFRRQGIGGKLQDKGWRVSDLNADYSFSPTYPSVLVVPNKISDATLKYAASHRTRSRVPTLSYLHPINNCSITRSSQPRVGITGNRNRQDEALVEACFSNPYIQEAPPSLSADTSPSGSQPGLSENADLGSADPDPTEPELLSAGDAFHDEKGKRIIFGAQQHNLIIDARPAINSMAMQVVGKGSENMDYYKFATKAYLNIQNIHVMRNSLNKVISALKDGDISNGPPNQDLLAKSDWLKHITGILDGSALIARQVGIQHSHVLIHCSDGWDRTSQLSALSQIMLDPYYRTITGFIVLIEKDWLSFGHMFHQRSGPLGLLGQFVCLDDGMAGTKIEPGDTDGRTEVLEMALENTKGFFRKHGWGSDKDREDSDPDNLAVAAAAAAAANERASTPAIEDQATREKEISPVFHQYLDAVYQLVRQFPDRFEFNERFLRRLFYHLHSCQYGTFLLNNEKQRIDANLHERTSSVWDYFLSRRDIFTNPSYDPVVDDNVRGKERLIFPRLNEVRWWYQLFNRTDQEMNGALDAAAATTDRVAKAVQSATASPPPGHSAANSIPGTPQAPGSPRASSSAAGSFGQTVLAGVEVPHMQQPGPNSGGILSNLTKGITALEIGGSSGPGSTATAAGGTAFPLDGQEMTQMGAFESTQNAREPIDDLDEAFRPSAQLSTMDGAQDKDTGFLLDDDDDGELIEHDEAHGVFRSPRPSVTLQELQERESRKHSGGGDSKEASASRSDMRGGIFGGNPLNDLWKAQEMDVGGDPRLLAGCAALDAEAHQAWDEAAREKYTEANWRDEDVFSDSEASSDGWRNLEA</sequence>
<dbReference type="Gene3D" id="2.30.29.30">
    <property type="entry name" value="Pleckstrin-homology domain (PH domain)/Phosphotyrosine-binding domain (PTB)"/>
    <property type="match status" value="1"/>
</dbReference>
<feature type="region of interest" description="Disordered" evidence="2">
    <location>
        <begin position="932"/>
        <end position="955"/>
    </location>
</feature>
<feature type="compositionally biased region" description="Basic and acidic residues" evidence="2">
    <location>
        <begin position="868"/>
        <end position="879"/>
    </location>
</feature>
<dbReference type="PANTHER" id="PTHR10807">
    <property type="entry name" value="MYOTUBULARIN-RELATED"/>
    <property type="match status" value="1"/>
</dbReference>
<evidence type="ECO:0000259" key="3">
    <source>
        <dbReference type="PROSITE" id="PS51339"/>
    </source>
</evidence>
<feature type="domain" description="Myotubularin phosphatase" evidence="3">
    <location>
        <begin position="135"/>
        <end position="658"/>
    </location>
</feature>
<comment type="caution">
    <text evidence="4">The sequence shown here is derived from an EMBL/GenBank/DDBJ whole genome shotgun (WGS) entry which is preliminary data.</text>
</comment>
<dbReference type="SUPFAM" id="SSF52799">
    <property type="entry name" value="(Phosphotyrosine protein) phosphatases II"/>
    <property type="match status" value="1"/>
</dbReference>
<dbReference type="PROSITE" id="PS00383">
    <property type="entry name" value="TYR_PHOSPHATASE_1"/>
    <property type="match status" value="1"/>
</dbReference>
<comment type="similarity">
    <text evidence="1">Belongs to the protein-tyrosine phosphatase family. Non-receptor class myotubularin subfamily.</text>
</comment>
<dbReference type="EMBL" id="JAKNSF020000018">
    <property type="protein sequence ID" value="KAK7733253.1"/>
    <property type="molecule type" value="Genomic_DNA"/>
</dbReference>
<evidence type="ECO:0000313" key="4">
    <source>
        <dbReference type="EMBL" id="KAK7733253.1"/>
    </source>
</evidence>
<organism evidence="4 5">
    <name type="scientific">Diaporthe eres</name>
    <name type="common">Phomopsis oblonga</name>
    <dbReference type="NCBI Taxonomy" id="83184"/>
    <lineage>
        <taxon>Eukaryota</taxon>
        <taxon>Fungi</taxon>
        <taxon>Dikarya</taxon>
        <taxon>Ascomycota</taxon>
        <taxon>Pezizomycotina</taxon>
        <taxon>Sordariomycetes</taxon>
        <taxon>Sordariomycetidae</taxon>
        <taxon>Diaporthales</taxon>
        <taxon>Diaporthaceae</taxon>
        <taxon>Diaporthe</taxon>
        <taxon>Diaporthe eres species complex</taxon>
    </lineage>
</organism>
<dbReference type="InterPro" id="IPR029021">
    <property type="entry name" value="Prot-tyrosine_phosphatase-like"/>
</dbReference>
<feature type="compositionally biased region" description="Polar residues" evidence="2">
    <location>
        <begin position="254"/>
        <end position="266"/>
    </location>
</feature>
<dbReference type="InterPro" id="IPR016130">
    <property type="entry name" value="Tyr_Pase_AS"/>
</dbReference>
<reference evidence="4 5" key="1">
    <citation type="submission" date="2024-02" db="EMBL/GenBank/DDBJ databases">
        <title>De novo assembly and annotation of 12 fungi associated with fruit tree decline syndrome in Ontario, Canada.</title>
        <authorList>
            <person name="Sulman M."/>
            <person name="Ellouze W."/>
            <person name="Ilyukhin E."/>
        </authorList>
    </citation>
    <scope>NUCLEOTIDE SEQUENCE [LARGE SCALE GENOMIC DNA]</scope>
    <source>
        <strain evidence="4 5">M169</strain>
    </source>
</reference>
<keyword evidence="5" id="KW-1185">Reference proteome</keyword>
<feature type="region of interest" description="Disordered" evidence="2">
    <location>
        <begin position="248"/>
        <end position="286"/>
    </location>
</feature>
<evidence type="ECO:0000256" key="2">
    <source>
        <dbReference type="SAM" id="MobiDB-lite"/>
    </source>
</evidence>
<dbReference type="Proteomes" id="UP001430848">
    <property type="component" value="Unassembled WGS sequence"/>
</dbReference>
<proteinExistence type="inferred from homology"/>
<feature type="region of interest" description="Disordered" evidence="2">
    <location>
        <begin position="837"/>
        <end position="883"/>
    </location>
</feature>
<evidence type="ECO:0000256" key="1">
    <source>
        <dbReference type="ARBA" id="ARBA00007471"/>
    </source>
</evidence>
<dbReference type="InterPro" id="IPR011993">
    <property type="entry name" value="PH-like_dom_sf"/>
</dbReference>
<dbReference type="InterPro" id="IPR030564">
    <property type="entry name" value="Myotubularin"/>
</dbReference>
<gene>
    <name evidence="4" type="primary">YMR1</name>
    <name evidence="4" type="ORF">SLS63_004782</name>
</gene>
<evidence type="ECO:0000313" key="5">
    <source>
        <dbReference type="Proteomes" id="UP001430848"/>
    </source>
</evidence>
<dbReference type="Pfam" id="PF06602">
    <property type="entry name" value="Myotub-related"/>
    <property type="match status" value="1"/>
</dbReference>
<dbReference type="PANTHER" id="PTHR10807:SF128">
    <property type="entry name" value="PHOSPHATIDYLINOSITOL-3,5-BISPHOSPHATE 3-PHOSPHATASE"/>
    <property type="match status" value="1"/>
</dbReference>
<feature type="compositionally biased region" description="Low complexity" evidence="2">
    <location>
        <begin position="706"/>
        <end position="718"/>
    </location>
</feature>
<name>A0ABR1PDQ2_DIAER</name>
<accession>A0ABR1PDQ2</accession>
<feature type="region of interest" description="Disordered" evidence="2">
    <location>
        <begin position="680"/>
        <end position="718"/>
    </location>
</feature>
<dbReference type="InterPro" id="IPR010569">
    <property type="entry name" value="Myotubularin-like_Pase_dom"/>
</dbReference>
<dbReference type="PROSITE" id="PS51339">
    <property type="entry name" value="PPASE_MYOTUBULARIN"/>
    <property type="match status" value="1"/>
</dbReference>
<protein>
    <submittedName>
        <fullName evidence="4">Phosphatidylinositol-3-phosphatase ymr1</fullName>
    </submittedName>
</protein>